<evidence type="ECO:0000256" key="1">
    <source>
        <dbReference type="ARBA" id="ARBA00006484"/>
    </source>
</evidence>
<accession>A0A8X8IE71</accession>
<sequence>MNLDLTNKTALVCGASQGLGAAVASELALLGAHVVVLARNEEKLRRVVQSLDISLRQQHSYIVADTAHPDQLAAQIASLLTKTRQVHILVNNTGGPPAGPLLNTSADELETAFRSQLSAAHTLVQLLVPGMKEAGYGRIVNITSTSVKQPIGGLGISNTVRAAVANWAKTLSNELGPFGITVNNVLPGSTRTDRLDYLFEKQAASANSTIDIIMQQAVAQIPAGRLGEPEELAAAVAFLCSPAAAYINGINLPVDGGKLSGL</sequence>
<dbReference type="InterPro" id="IPR002347">
    <property type="entry name" value="SDR_fam"/>
</dbReference>
<name>A0A8X8IE71_9BACT</name>
<organism evidence="2 3">
    <name type="scientific">Hydrobacter penzbergensis</name>
    <dbReference type="NCBI Taxonomy" id="1235997"/>
    <lineage>
        <taxon>Bacteria</taxon>
        <taxon>Pseudomonadati</taxon>
        <taxon>Bacteroidota</taxon>
        <taxon>Chitinophagia</taxon>
        <taxon>Chitinophagales</taxon>
        <taxon>Chitinophagaceae</taxon>
        <taxon>Hydrobacter</taxon>
    </lineage>
</organism>
<dbReference type="InterPro" id="IPR050259">
    <property type="entry name" value="SDR"/>
</dbReference>
<comment type="similarity">
    <text evidence="1">Belongs to the short-chain dehydrogenases/reductases (SDR) family.</text>
</comment>
<evidence type="ECO:0000313" key="3">
    <source>
        <dbReference type="Proteomes" id="UP000198711"/>
    </source>
</evidence>
<dbReference type="RefSeq" id="WP_092721408.1">
    <property type="nucleotide sequence ID" value="NZ_FNNO01000001.1"/>
</dbReference>
<dbReference type="CDD" id="cd05344">
    <property type="entry name" value="BKR_like_SDR_like"/>
    <property type="match status" value="1"/>
</dbReference>
<dbReference type="PANTHER" id="PTHR42879">
    <property type="entry name" value="3-OXOACYL-(ACYL-CARRIER-PROTEIN) REDUCTASE"/>
    <property type="match status" value="1"/>
</dbReference>
<proteinExistence type="inferred from homology"/>
<dbReference type="SUPFAM" id="SSF51735">
    <property type="entry name" value="NAD(P)-binding Rossmann-fold domains"/>
    <property type="match status" value="1"/>
</dbReference>
<dbReference type="EMBL" id="FNNO01000001">
    <property type="protein sequence ID" value="SDW09863.1"/>
    <property type="molecule type" value="Genomic_DNA"/>
</dbReference>
<dbReference type="AlphaFoldDB" id="A0A8X8IE71"/>
<evidence type="ECO:0000313" key="2">
    <source>
        <dbReference type="EMBL" id="SDW09863.1"/>
    </source>
</evidence>
<dbReference type="Proteomes" id="UP000198711">
    <property type="component" value="Unassembled WGS sequence"/>
</dbReference>
<dbReference type="InterPro" id="IPR036291">
    <property type="entry name" value="NAD(P)-bd_dom_sf"/>
</dbReference>
<comment type="caution">
    <text evidence="2">The sequence shown here is derived from an EMBL/GenBank/DDBJ whole genome shotgun (WGS) entry which is preliminary data.</text>
</comment>
<gene>
    <name evidence="2" type="ORF">SAMN05444410_101234</name>
</gene>
<reference evidence="2 3" key="1">
    <citation type="submission" date="2016-10" db="EMBL/GenBank/DDBJ databases">
        <authorList>
            <person name="Varghese N."/>
            <person name="Submissions S."/>
        </authorList>
    </citation>
    <scope>NUCLEOTIDE SEQUENCE [LARGE SCALE GENOMIC DNA]</scope>
    <source>
        <strain evidence="2 3">DSM 25353</strain>
    </source>
</reference>
<dbReference type="PRINTS" id="PR00081">
    <property type="entry name" value="GDHRDH"/>
</dbReference>
<protein>
    <submittedName>
        <fullName evidence="2">3-oxoacyl-[acyl-carrier protein] reductase</fullName>
    </submittedName>
</protein>
<keyword evidence="3" id="KW-1185">Reference proteome</keyword>
<dbReference type="Pfam" id="PF13561">
    <property type="entry name" value="adh_short_C2"/>
    <property type="match status" value="1"/>
</dbReference>
<dbReference type="Gene3D" id="3.40.50.720">
    <property type="entry name" value="NAD(P)-binding Rossmann-like Domain"/>
    <property type="match status" value="1"/>
</dbReference>
<dbReference type="PANTHER" id="PTHR42879:SF6">
    <property type="entry name" value="NADPH-DEPENDENT REDUCTASE BACG"/>
    <property type="match status" value="1"/>
</dbReference>
<dbReference type="FunFam" id="3.40.50.720:FF:000084">
    <property type="entry name" value="Short-chain dehydrogenase reductase"/>
    <property type="match status" value="1"/>
</dbReference>